<gene>
    <name evidence="7" type="ORF">PNOK_0787200</name>
</gene>
<dbReference type="GO" id="GO:0031398">
    <property type="term" value="P:positive regulation of protein ubiquitination"/>
    <property type="evidence" value="ECO:0007669"/>
    <property type="project" value="TreeGrafter"/>
</dbReference>
<dbReference type="OrthoDB" id="10003116at2759"/>
<dbReference type="PANTHER" id="PTHR13396">
    <property type="entry name" value="NEDD4 FAMILY INTERACTING PROTEIN 1/2"/>
    <property type="match status" value="1"/>
</dbReference>
<sequence length="426" mass="47122">MARSGYERLAHAPEQAKSLENDELEQAFESDDEDHDAVPLNPPRQTPQIEVATNIQDGAYDFEREYDHPPPGSPPRANGNSNGIIPSFASLPRQAPENTHPSFFRRAVGALLPQHYARVPTSDAEAHTRIQGSGLENDGVFSNVLAKPTNAGQSTNGNIHEMPEDAQKDAPPSYAAAQADAVPPYWETTVHAPAFGGDDLLIDGLPSGTVFSFAWNCLVSITFQFVGFMLTYLLHTTHAGKYGSRAGLGVTLIQYGLYSKSDYDMNSGENVGATTTVSEAVRLARRGYQSLSPRTWMMADGSGSSDEDTAIAANGFMHDWISFFLMTIGWFLLLSSILGYARVKRWEHSIRTPAPPITQEVLQRDDEVRSRLRQVFGLDFVSEREAEQERINDMEASQNENDNGRPRPVPPHEEDMRRELRSMGLI</sequence>
<keyword evidence="3 6" id="KW-1133">Transmembrane helix</keyword>
<dbReference type="Pfam" id="PF10176">
    <property type="entry name" value="NEDD4_Bsd2"/>
    <property type="match status" value="1"/>
</dbReference>
<protein>
    <submittedName>
        <fullName evidence="7">Metal homeostatis bsd2</fullName>
    </submittedName>
</protein>
<reference evidence="7 8" key="1">
    <citation type="journal article" date="2017" name="Mol. Ecol.">
        <title>Comparative and population genomic landscape of Phellinus noxius: A hypervariable fungus causing root rot in trees.</title>
        <authorList>
            <person name="Chung C.L."/>
            <person name="Lee T.J."/>
            <person name="Akiba M."/>
            <person name="Lee H.H."/>
            <person name="Kuo T.H."/>
            <person name="Liu D."/>
            <person name="Ke H.M."/>
            <person name="Yokoi T."/>
            <person name="Roa M.B."/>
            <person name="Lu M.J."/>
            <person name="Chang Y.Y."/>
            <person name="Ann P.J."/>
            <person name="Tsai J.N."/>
            <person name="Chen C.Y."/>
            <person name="Tzean S.S."/>
            <person name="Ota Y."/>
            <person name="Hattori T."/>
            <person name="Sahashi N."/>
            <person name="Liou R.F."/>
            <person name="Kikuchi T."/>
            <person name="Tsai I.J."/>
        </authorList>
    </citation>
    <scope>NUCLEOTIDE SEQUENCE [LARGE SCALE GENOMIC DNA]</scope>
    <source>
        <strain evidence="7 8">FFPRI411160</strain>
    </source>
</reference>
<dbReference type="EMBL" id="NBII01000008">
    <property type="protein sequence ID" value="PAV16252.1"/>
    <property type="molecule type" value="Genomic_DNA"/>
</dbReference>
<keyword evidence="2 6" id="KW-0812">Transmembrane</keyword>
<feature type="transmembrane region" description="Helical" evidence="6">
    <location>
        <begin position="213"/>
        <end position="235"/>
    </location>
</feature>
<dbReference type="GO" id="GO:0005783">
    <property type="term" value="C:endoplasmic reticulum"/>
    <property type="evidence" value="ECO:0007669"/>
    <property type="project" value="TreeGrafter"/>
</dbReference>
<feature type="compositionally biased region" description="Acidic residues" evidence="5">
    <location>
        <begin position="21"/>
        <end position="35"/>
    </location>
</feature>
<name>A0A286U9H8_9AGAM</name>
<dbReference type="InterPro" id="IPR019325">
    <property type="entry name" value="NEDD4/Bsd2"/>
</dbReference>
<organism evidence="7 8">
    <name type="scientific">Pyrrhoderma noxium</name>
    <dbReference type="NCBI Taxonomy" id="2282107"/>
    <lineage>
        <taxon>Eukaryota</taxon>
        <taxon>Fungi</taxon>
        <taxon>Dikarya</taxon>
        <taxon>Basidiomycota</taxon>
        <taxon>Agaricomycotina</taxon>
        <taxon>Agaricomycetes</taxon>
        <taxon>Hymenochaetales</taxon>
        <taxon>Hymenochaetaceae</taxon>
        <taxon>Pyrrhoderma</taxon>
    </lineage>
</organism>
<feature type="compositionally biased region" description="Basic and acidic residues" evidence="5">
    <location>
        <begin position="402"/>
        <end position="426"/>
    </location>
</feature>
<evidence type="ECO:0000256" key="2">
    <source>
        <dbReference type="ARBA" id="ARBA00022692"/>
    </source>
</evidence>
<feature type="compositionally biased region" description="Polar residues" evidence="5">
    <location>
        <begin position="46"/>
        <end position="56"/>
    </location>
</feature>
<evidence type="ECO:0000256" key="1">
    <source>
        <dbReference type="ARBA" id="ARBA00004141"/>
    </source>
</evidence>
<dbReference type="GO" id="GO:0016020">
    <property type="term" value="C:membrane"/>
    <property type="evidence" value="ECO:0007669"/>
    <property type="project" value="UniProtKB-SubCell"/>
</dbReference>
<dbReference type="PANTHER" id="PTHR13396:SF5">
    <property type="entry name" value="NEDD4 FAMILY INTERACTING PROTEIN"/>
    <property type="match status" value="1"/>
</dbReference>
<keyword evidence="8" id="KW-1185">Reference proteome</keyword>
<comment type="subcellular location">
    <subcellularLocation>
        <location evidence="1">Membrane</location>
        <topology evidence="1">Multi-pass membrane protein</topology>
    </subcellularLocation>
</comment>
<dbReference type="AlphaFoldDB" id="A0A286U9H8"/>
<dbReference type="GO" id="GO:0006511">
    <property type="term" value="P:ubiquitin-dependent protein catabolic process"/>
    <property type="evidence" value="ECO:0007669"/>
    <property type="project" value="TreeGrafter"/>
</dbReference>
<evidence type="ECO:0000256" key="4">
    <source>
        <dbReference type="ARBA" id="ARBA00023136"/>
    </source>
</evidence>
<evidence type="ECO:0000256" key="5">
    <source>
        <dbReference type="SAM" id="MobiDB-lite"/>
    </source>
</evidence>
<dbReference type="CDD" id="cd22212">
    <property type="entry name" value="NDFIP-like"/>
    <property type="match status" value="1"/>
</dbReference>
<feature type="region of interest" description="Disordered" evidence="5">
    <location>
        <begin position="388"/>
        <end position="426"/>
    </location>
</feature>
<feature type="transmembrane region" description="Helical" evidence="6">
    <location>
        <begin position="320"/>
        <end position="341"/>
    </location>
</feature>
<dbReference type="Proteomes" id="UP000217199">
    <property type="component" value="Unassembled WGS sequence"/>
</dbReference>
<dbReference type="GO" id="GO:0048471">
    <property type="term" value="C:perinuclear region of cytoplasm"/>
    <property type="evidence" value="ECO:0007669"/>
    <property type="project" value="TreeGrafter"/>
</dbReference>
<dbReference type="InParanoid" id="A0A286U9H8"/>
<feature type="region of interest" description="Disordered" evidence="5">
    <location>
        <begin position="150"/>
        <end position="174"/>
    </location>
</feature>
<feature type="region of interest" description="Disordered" evidence="5">
    <location>
        <begin position="1"/>
        <end position="81"/>
    </location>
</feature>
<feature type="compositionally biased region" description="Basic and acidic residues" evidence="5">
    <location>
        <begin position="1"/>
        <end position="11"/>
    </location>
</feature>
<evidence type="ECO:0000313" key="7">
    <source>
        <dbReference type="EMBL" id="PAV16252.1"/>
    </source>
</evidence>
<dbReference type="STRING" id="2282107.A0A286U9H8"/>
<proteinExistence type="predicted"/>
<dbReference type="GO" id="GO:0007034">
    <property type="term" value="P:vacuolar transport"/>
    <property type="evidence" value="ECO:0007669"/>
    <property type="project" value="InterPro"/>
</dbReference>
<keyword evidence="4 6" id="KW-0472">Membrane</keyword>
<dbReference type="GO" id="GO:0030001">
    <property type="term" value="P:metal ion transport"/>
    <property type="evidence" value="ECO:0007669"/>
    <property type="project" value="InterPro"/>
</dbReference>
<comment type="caution">
    <text evidence="7">The sequence shown here is derived from an EMBL/GenBank/DDBJ whole genome shotgun (WGS) entry which is preliminary data.</text>
</comment>
<evidence type="ECO:0000256" key="6">
    <source>
        <dbReference type="SAM" id="Phobius"/>
    </source>
</evidence>
<accession>A0A286U9H8</accession>
<dbReference type="GO" id="GO:0005794">
    <property type="term" value="C:Golgi apparatus"/>
    <property type="evidence" value="ECO:0007669"/>
    <property type="project" value="TreeGrafter"/>
</dbReference>
<dbReference type="FunCoup" id="A0A286U9H8">
    <property type="interactions" value="114"/>
</dbReference>
<evidence type="ECO:0000256" key="3">
    <source>
        <dbReference type="ARBA" id="ARBA00022989"/>
    </source>
</evidence>
<evidence type="ECO:0000313" key="8">
    <source>
        <dbReference type="Proteomes" id="UP000217199"/>
    </source>
</evidence>